<accession>I5AU40</accession>
<dbReference type="InterPro" id="IPR003495">
    <property type="entry name" value="CobW/HypB/UreG_nucleotide-bd"/>
</dbReference>
<dbReference type="PANTHER" id="PTHR13748:SF62">
    <property type="entry name" value="COBW DOMAIN-CONTAINING PROTEIN"/>
    <property type="match status" value="1"/>
</dbReference>
<evidence type="ECO:0000259" key="2">
    <source>
        <dbReference type="Pfam" id="PF07683"/>
    </source>
</evidence>
<dbReference type="InterPro" id="IPR051316">
    <property type="entry name" value="Zinc-reg_GTPase_activator"/>
</dbReference>
<feature type="domain" description="CobW/HypB/UreG nucleotide-binding" evidence="1">
    <location>
        <begin position="6"/>
        <end position="164"/>
    </location>
</feature>
<dbReference type="InterPro" id="IPR027417">
    <property type="entry name" value="P-loop_NTPase"/>
</dbReference>
<dbReference type="GO" id="GO:0005737">
    <property type="term" value="C:cytoplasm"/>
    <property type="evidence" value="ECO:0007669"/>
    <property type="project" value="TreeGrafter"/>
</dbReference>
<reference evidence="3 4" key="1">
    <citation type="submission" date="2010-08" db="EMBL/GenBank/DDBJ databases">
        <authorList>
            <consortium name="US DOE Joint Genome Institute (JGI-PGF)"/>
            <person name="Lucas S."/>
            <person name="Copeland A."/>
            <person name="Lapidus A."/>
            <person name="Cheng J.-F."/>
            <person name="Bruce D."/>
            <person name="Goodwin L."/>
            <person name="Pitluck S."/>
            <person name="Land M.L."/>
            <person name="Hauser L."/>
            <person name="Chang Y.-J."/>
            <person name="Anderson I.J."/>
            <person name="Johnson E."/>
            <person name="Mulhopadhyay B."/>
            <person name="Kyrpides N."/>
            <person name="Woyke T.J."/>
        </authorList>
    </citation>
    <scope>NUCLEOTIDE SEQUENCE [LARGE SCALE GENOMIC DNA]</scope>
    <source>
        <strain evidence="3 4">6</strain>
    </source>
</reference>
<dbReference type="EMBL" id="CM001487">
    <property type="protein sequence ID" value="EIM57313.1"/>
    <property type="molecule type" value="Genomic_DNA"/>
</dbReference>
<evidence type="ECO:0000259" key="1">
    <source>
        <dbReference type="Pfam" id="PF02492"/>
    </source>
</evidence>
<dbReference type="HOGENOM" id="CLU_017452_1_3_9"/>
<dbReference type="SUPFAM" id="SSF90002">
    <property type="entry name" value="Hypothetical protein YjiA, C-terminal domain"/>
    <property type="match status" value="1"/>
</dbReference>
<dbReference type="AlphaFoldDB" id="I5AU40"/>
<gene>
    <name evidence="3" type="ORF">EubceDRAFT1_1518</name>
</gene>
<proteinExistence type="predicted"/>
<reference evidence="3 4" key="2">
    <citation type="submission" date="2012-02" db="EMBL/GenBank/DDBJ databases">
        <title>Improved High-Quality Draft sequence of Eubacterium cellulosolvens 6.</title>
        <authorList>
            <consortium name="US DOE Joint Genome Institute"/>
            <person name="Lucas S."/>
            <person name="Han J."/>
            <person name="Lapidus A."/>
            <person name="Cheng J.-F."/>
            <person name="Goodwin L."/>
            <person name="Pitluck S."/>
            <person name="Peters L."/>
            <person name="Mikhailova N."/>
            <person name="Gu W."/>
            <person name="Detter J.C."/>
            <person name="Han C."/>
            <person name="Tapia R."/>
            <person name="Land M."/>
            <person name="Hauser L."/>
            <person name="Kyrpides N."/>
            <person name="Ivanova N."/>
            <person name="Pagani I."/>
            <person name="Johnson E."/>
            <person name="Mukhopadhyay B."/>
            <person name="Anderson I."/>
            <person name="Woyke T."/>
        </authorList>
    </citation>
    <scope>NUCLEOTIDE SEQUENCE [LARGE SCALE GENOMIC DNA]</scope>
    <source>
        <strain evidence="3 4">6</strain>
    </source>
</reference>
<dbReference type="Pfam" id="PF07683">
    <property type="entry name" value="CobW_C"/>
    <property type="match status" value="1"/>
</dbReference>
<name>I5AU40_EUBC6</name>
<dbReference type="eggNOG" id="COG0523">
    <property type="taxonomic scope" value="Bacteria"/>
</dbReference>
<organism evidence="3 4">
    <name type="scientific">Eubacterium cellulosolvens (strain ATCC 43171 / JCM 9499 / 6)</name>
    <name type="common">Cillobacterium cellulosolvens</name>
    <dbReference type="NCBI Taxonomy" id="633697"/>
    <lineage>
        <taxon>Bacteria</taxon>
        <taxon>Bacillati</taxon>
        <taxon>Bacillota</taxon>
        <taxon>Clostridia</taxon>
        <taxon>Eubacteriales</taxon>
        <taxon>Eubacteriaceae</taxon>
        <taxon>Eubacterium</taxon>
    </lineage>
</organism>
<dbReference type="Pfam" id="PF02492">
    <property type="entry name" value="cobW"/>
    <property type="match status" value="1"/>
</dbReference>
<protein>
    <submittedName>
        <fullName evidence="3">Putative GTPase, G3E family</fullName>
    </submittedName>
</protein>
<dbReference type="Proteomes" id="UP000005753">
    <property type="component" value="Chromosome"/>
</dbReference>
<evidence type="ECO:0000313" key="3">
    <source>
        <dbReference type="EMBL" id="EIM57313.1"/>
    </source>
</evidence>
<dbReference type="PANTHER" id="PTHR13748">
    <property type="entry name" value="COBW-RELATED"/>
    <property type="match status" value="1"/>
</dbReference>
<keyword evidence="4" id="KW-1185">Reference proteome</keyword>
<feature type="domain" description="CobW C-terminal" evidence="2">
    <location>
        <begin position="246"/>
        <end position="312"/>
    </location>
</feature>
<evidence type="ECO:0000313" key="4">
    <source>
        <dbReference type="Proteomes" id="UP000005753"/>
    </source>
</evidence>
<sequence length="326" mass="37248">MIKIDLVTGFLGSGKTTFIRNYAKYLISQGKRIAILENDYGAINVDMMMLEDLEGDQCDLQMVVGGSDYDCHKRRLKSKLITLGMLGYDRVIMEPSGIFDVDEFTDTLREEPLDRWYEIGSVISIVDASLKEELSEESEYLIVSQTANAAAVILSRTQEVEADRIRLTIDHINRAFEKFRCSRNLSAGDLIMDKPWDQYGTEEYEAILRAGFVHADHIKIPVTDDNAYDSMFYMNVKMREEEIRPTLTRLLADSACGEIIRIKGYVSCPEEKCWIEINATASEMRIEPSTRGQEVLIVIGEHLDRDKIAEYFDFSYGSGHEFIHQD</sequence>
<dbReference type="SUPFAM" id="SSF52540">
    <property type="entry name" value="P-loop containing nucleoside triphosphate hydrolases"/>
    <property type="match status" value="1"/>
</dbReference>
<dbReference type="InterPro" id="IPR011629">
    <property type="entry name" value="CobW-like_C"/>
</dbReference>
<dbReference type="STRING" id="633697.EubceDRAFT1_1518"/>
<dbReference type="Gene3D" id="3.40.50.300">
    <property type="entry name" value="P-loop containing nucleotide triphosphate hydrolases"/>
    <property type="match status" value="1"/>
</dbReference>
<dbReference type="OrthoDB" id="9808822at2"/>